<keyword evidence="6" id="KW-0808">Transferase</keyword>
<dbReference type="InterPro" id="IPR000860">
    <property type="entry name" value="HemC"/>
</dbReference>
<comment type="catalytic activity">
    <reaction evidence="8">
        <text>4 porphobilinogen + H2O = hydroxymethylbilane + 4 NH4(+)</text>
        <dbReference type="Rhea" id="RHEA:13185"/>
        <dbReference type="ChEBI" id="CHEBI:15377"/>
        <dbReference type="ChEBI" id="CHEBI:28938"/>
        <dbReference type="ChEBI" id="CHEBI:57845"/>
        <dbReference type="ChEBI" id="CHEBI:58126"/>
        <dbReference type="EC" id="2.5.1.61"/>
    </reaction>
</comment>
<evidence type="ECO:0000256" key="8">
    <source>
        <dbReference type="ARBA" id="ARBA00048169"/>
    </source>
</evidence>
<name>A0A5J4KZA5_9CHLR</name>
<comment type="function">
    <text evidence="2">Tetrapolymerization of the monopyrrole PBG into the hydroxymethylbilane pre-uroporphyrinogen in several discrete steps.</text>
</comment>
<comment type="subunit">
    <text evidence="4">Monomer.</text>
</comment>
<comment type="caution">
    <text evidence="10">The sequence shown here is derived from an EMBL/GenBank/DDBJ whole genome shotgun (WGS) entry which is preliminary data.</text>
</comment>
<reference evidence="10 11" key="1">
    <citation type="submission" date="2019-10" db="EMBL/GenBank/DDBJ databases">
        <title>Dictyobacter vulcani sp. nov., within the class Ktedonobacteria, isolated from soil of volcanic Mt. Zao.</title>
        <authorList>
            <person name="Zheng Y."/>
            <person name="Wang C.M."/>
            <person name="Sakai Y."/>
            <person name="Abe K."/>
            <person name="Yokota A."/>
            <person name="Yabe S."/>
        </authorList>
    </citation>
    <scope>NUCLEOTIDE SEQUENCE [LARGE SCALE GENOMIC DNA]</scope>
    <source>
        <strain evidence="10 11">W12</strain>
    </source>
</reference>
<dbReference type="PRINTS" id="PR00151">
    <property type="entry name" value="PORPHBDMNASE"/>
</dbReference>
<dbReference type="Gene3D" id="3.40.190.10">
    <property type="entry name" value="Periplasmic binding protein-like II"/>
    <property type="match status" value="1"/>
</dbReference>
<evidence type="ECO:0000256" key="7">
    <source>
        <dbReference type="ARBA" id="ARBA00023244"/>
    </source>
</evidence>
<dbReference type="EC" id="2.5.1.61" evidence="5"/>
<dbReference type="SUPFAM" id="SSF53850">
    <property type="entry name" value="Periplasmic binding protein-like II"/>
    <property type="match status" value="1"/>
</dbReference>
<proteinExistence type="inferred from homology"/>
<evidence type="ECO:0000259" key="9">
    <source>
        <dbReference type="Pfam" id="PF01379"/>
    </source>
</evidence>
<dbReference type="GO" id="GO:0006783">
    <property type="term" value="P:heme biosynthetic process"/>
    <property type="evidence" value="ECO:0007669"/>
    <property type="project" value="TreeGrafter"/>
</dbReference>
<keyword evidence="11" id="KW-1185">Reference proteome</keyword>
<sequence length="109" mass="12323">MIVGPREDVRDVFVSREPFQIVDRRLQPVDAAHFSPAALRIGTCSLRRTAQLRDFAPEAQILSLRGNVDTRLRKLDAGEYDGIVLASAGLHRLGLREQLAERLTYLQLR</sequence>
<dbReference type="Pfam" id="PF01379">
    <property type="entry name" value="Porphobil_deam"/>
    <property type="match status" value="1"/>
</dbReference>
<dbReference type="InterPro" id="IPR022417">
    <property type="entry name" value="Porphobilin_deaminase_N"/>
</dbReference>
<evidence type="ECO:0000256" key="5">
    <source>
        <dbReference type="ARBA" id="ARBA00012655"/>
    </source>
</evidence>
<dbReference type="GO" id="GO:0004418">
    <property type="term" value="F:hydroxymethylbilane synthase activity"/>
    <property type="evidence" value="ECO:0007669"/>
    <property type="project" value="UniProtKB-EC"/>
</dbReference>
<organism evidence="10 11">
    <name type="scientific">Dictyobacter vulcani</name>
    <dbReference type="NCBI Taxonomy" id="2607529"/>
    <lineage>
        <taxon>Bacteria</taxon>
        <taxon>Bacillati</taxon>
        <taxon>Chloroflexota</taxon>
        <taxon>Ktedonobacteria</taxon>
        <taxon>Ktedonobacterales</taxon>
        <taxon>Dictyobacteraceae</taxon>
        <taxon>Dictyobacter</taxon>
    </lineage>
</organism>
<dbReference type="EMBL" id="BKZW01000004">
    <property type="protein sequence ID" value="GER91449.1"/>
    <property type="molecule type" value="Genomic_DNA"/>
</dbReference>
<dbReference type="PANTHER" id="PTHR11557:SF0">
    <property type="entry name" value="PORPHOBILINOGEN DEAMINASE"/>
    <property type="match status" value="1"/>
</dbReference>
<evidence type="ECO:0000256" key="4">
    <source>
        <dbReference type="ARBA" id="ARBA00011245"/>
    </source>
</evidence>
<dbReference type="PANTHER" id="PTHR11557">
    <property type="entry name" value="PORPHOBILINOGEN DEAMINASE"/>
    <property type="match status" value="1"/>
</dbReference>
<evidence type="ECO:0000313" key="10">
    <source>
        <dbReference type="EMBL" id="GER91449.1"/>
    </source>
</evidence>
<comment type="cofactor">
    <cofactor evidence="1">
        <name>dipyrromethane</name>
        <dbReference type="ChEBI" id="CHEBI:60342"/>
    </cofactor>
</comment>
<gene>
    <name evidence="10" type="ORF">KDW_56110</name>
</gene>
<evidence type="ECO:0000256" key="2">
    <source>
        <dbReference type="ARBA" id="ARBA00002869"/>
    </source>
</evidence>
<dbReference type="Proteomes" id="UP000326912">
    <property type="component" value="Unassembled WGS sequence"/>
</dbReference>
<keyword evidence="7" id="KW-0627">Porphyrin biosynthesis</keyword>
<dbReference type="GO" id="GO:0005737">
    <property type="term" value="C:cytoplasm"/>
    <property type="evidence" value="ECO:0007669"/>
    <property type="project" value="TreeGrafter"/>
</dbReference>
<comment type="similarity">
    <text evidence="3">Belongs to the HMBS family.</text>
</comment>
<accession>A0A5J4KZA5</accession>
<protein>
    <recommendedName>
        <fullName evidence="5">hydroxymethylbilane synthase</fullName>
        <ecNumber evidence="5">2.5.1.61</ecNumber>
    </recommendedName>
</protein>
<evidence type="ECO:0000256" key="3">
    <source>
        <dbReference type="ARBA" id="ARBA00005638"/>
    </source>
</evidence>
<dbReference type="FunFam" id="3.40.190.10:FF:000005">
    <property type="entry name" value="Porphobilinogen deaminase"/>
    <property type="match status" value="1"/>
</dbReference>
<feature type="domain" description="Porphobilinogen deaminase N-terminal" evidence="9">
    <location>
        <begin position="3"/>
        <end position="103"/>
    </location>
</feature>
<dbReference type="AlphaFoldDB" id="A0A5J4KZA5"/>
<evidence type="ECO:0000256" key="1">
    <source>
        <dbReference type="ARBA" id="ARBA00001916"/>
    </source>
</evidence>
<evidence type="ECO:0000313" key="11">
    <source>
        <dbReference type="Proteomes" id="UP000326912"/>
    </source>
</evidence>
<evidence type="ECO:0000256" key="6">
    <source>
        <dbReference type="ARBA" id="ARBA00022679"/>
    </source>
</evidence>